<sequence>MNTQVKKKPGKNPAKPRFFERARPNQMWQSDILTFRLAGKNAYLIGYLDDYSRYVTGLGFYRSQTAENVIETYRRAVGEYGVP</sequence>
<dbReference type="Pfam" id="PF00665">
    <property type="entry name" value="rve"/>
    <property type="match status" value="1"/>
</dbReference>
<accession>A0A5K7YR22</accession>
<protein>
    <recommendedName>
        <fullName evidence="1">Integrase catalytic domain-containing protein</fullName>
    </recommendedName>
</protein>
<reference evidence="2 3" key="1">
    <citation type="submission" date="2019-11" db="EMBL/GenBank/DDBJ databases">
        <title>Comparative genomics of hydrocarbon-degrading Desulfosarcina strains.</title>
        <authorList>
            <person name="Watanabe M."/>
            <person name="Kojima H."/>
            <person name="Fukui M."/>
        </authorList>
    </citation>
    <scope>NUCLEOTIDE SEQUENCE [LARGE SCALE GENOMIC DNA]</scope>
    <source>
        <strain evidence="2 3">PL12</strain>
    </source>
</reference>
<dbReference type="Proteomes" id="UP000427906">
    <property type="component" value="Chromosome"/>
</dbReference>
<evidence type="ECO:0000259" key="1">
    <source>
        <dbReference type="PROSITE" id="PS50994"/>
    </source>
</evidence>
<dbReference type="Gene3D" id="3.30.420.10">
    <property type="entry name" value="Ribonuclease H-like superfamily/Ribonuclease H"/>
    <property type="match status" value="1"/>
</dbReference>
<dbReference type="SUPFAM" id="SSF53098">
    <property type="entry name" value="Ribonuclease H-like"/>
    <property type="match status" value="1"/>
</dbReference>
<evidence type="ECO:0000313" key="2">
    <source>
        <dbReference type="EMBL" id="BBO67077.1"/>
    </source>
</evidence>
<dbReference type="AlphaFoldDB" id="A0A5K7YR22"/>
<feature type="domain" description="Integrase catalytic" evidence="1">
    <location>
        <begin position="20"/>
        <end position="83"/>
    </location>
</feature>
<name>A0A5K7YR22_9BACT</name>
<dbReference type="GO" id="GO:0015074">
    <property type="term" value="P:DNA integration"/>
    <property type="evidence" value="ECO:0007669"/>
    <property type="project" value="InterPro"/>
</dbReference>
<dbReference type="KEGG" id="dalk:DSCA_10070"/>
<gene>
    <name evidence="2" type="ORF">DSCA_10070</name>
</gene>
<keyword evidence="3" id="KW-1185">Reference proteome</keyword>
<dbReference type="RefSeq" id="WP_155315372.1">
    <property type="nucleotide sequence ID" value="NZ_AP021874.1"/>
</dbReference>
<dbReference type="InterPro" id="IPR012337">
    <property type="entry name" value="RNaseH-like_sf"/>
</dbReference>
<dbReference type="OrthoDB" id="5456148at2"/>
<evidence type="ECO:0000313" key="3">
    <source>
        <dbReference type="Proteomes" id="UP000427906"/>
    </source>
</evidence>
<proteinExistence type="predicted"/>
<dbReference type="InterPro" id="IPR001584">
    <property type="entry name" value="Integrase_cat-core"/>
</dbReference>
<dbReference type="EMBL" id="AP021874">
    <property type="protein sequence ID" value="BBO67077.1"/>
    <property type="molecule type" value="Genomic_DNA"/>
</dbReference>
<dbReference type="InterPro" id="IPR036397">
    <property type="entry name" value="RNaseH_sf"/>
</dbReference>
<organism evidence="2 3">
    <name type="scientific">Desulfosarcina alkanivorans</name>
    <dbReference type="NCBI Taxonomy" id="571177"/>
    <lineage>
        <taxon>Bacteria</taxon>
        <taxon>Pseudomonadati</taxon>
        <taxon>Thermodesulfobacteriota</taxon>
        <taxon>Desulfobacteria</taxon>
        <taxon>Desulfobacterales</taxon>
        <taxon>Desulfosarcinaceae</taxon>
        <taxon>Desulfosarcina</taxon>
    </lineage>
</organism>
<dbReference type="PROSITE" id="PS50994">
    <property type="entry name" value="INTEGRASE"/>
    <property type="match status" value="1"/>
</dbReference>
<dbReference type="GO" id="GO:0003676">
    <property type="term" value="F:nucleic acid binding"/>
    <property type="evidence" value="ECO:0007669"/>
    <property type="project" value="InterPro"/>
</dbReference>